<dbReference type="GeneTree" id="ENSGT01150000286916"/>
<dbReference type="Ensembl" id="ENSECAT00000107881.1">
    <property type="protein sequence ID" value="ENSECAP00000075433.1"/>
    <property type="gene ID" value="ENSECAG00000056306.1"/>
</dbReference>
<evidence type="ECO:0000313" key="1">
    <source>
        <dbReference type="Ensembl" id="ENSECAP00000082300.1"/>
    </source>
</evidence>
<dbReference type="PANTHER" id="PTHR25952:SF255">
    <property type="entry name" value="LINE-1 RETROTRANSPOSABLE ELEMENT ORF2 PROTEIN"/>
    <property type="match status" value="1"/>
</dbReference>
<organism evidence="1 2">
    <name type="scientific">Equus caballus</name>
    <name type="common">Horse</name>
    <dbReference type="NCBI Taxonomy" id="9796"/>
    <lineage>
        <taxon>Eukaryota</taxon>
        <taxon>Metazoa</taxon>
        <taxon>Chordata</taxon>
        <taxon>Craniata</taxon>
        <taxon>Vertebrata</taxon>
        <taxon>Euteleostomi</taxon>
        <taxon>Mammalia</taxon>
        <taxon>Eutheria</taxon>
        <taxon>Laurasiatheria</taxon>
        <taxon>Perissodactyla</taxon>
        <taxon>Equidae</taxon>
        <taxon>Equus</taxon>
    </lineage>
</organism>
<dbReference type="Proteomes" id="UP000002281">
    <property type="component" value="Chromosome 14"/>
</dbReference>
<name>A0A9L0T5D1_HORSE</name>
<evidence type="ECO:0000313" key="2">
    <source>
        <dbReference type="Proteomes" id="UP000002281"/>
    </source>
</evidence>
<reference evidence="1" key="2">
    <citation type="submission" date="2025-05" db="UniProtKB">
        <authorList>
            <consortium name="Ensembl"/>
        </authorList>
    </citation>
    <scope>IDENTIFICATION</scope>
    <source>
        <strain evidence="1">Thoroughbred</strain>
    </source>
</reference>
<dbReference type="InterPro" id="IPR053179">
    <property type="entry name" value="LINE-1_ORF2_RT/EN"/>
</dbReference>
<sequence>AVPCRCPGFELEKPWAAEAEHVTLTTWPRGRPLKEYIFNSTSRKEIFRYKSNKIYTGPICGKLQNSDEKIKDLNKWRYIPCSWIGTLNIVKMSILPNLISRFNAIPIKIAANYFVGLRKLILKCIWKGKGPKTANRVLKNKNKFRGFTFSDFKTHNRATVVKAM</sequence>
<dbReference type="PANTHER" id="PTHR25952">
    <property type="entry name" value="ENDO/EXONUCLEASE/PHOSPHATASE DOMAIN-CONTAINING PROTEIN"/>
    <property type="match status" value="1"/>
</dbReference>
<keyword evidence="2" id="KW-1185">Reference proteome</keyword>
<accession>A0A9L0T5D1</accession>
<proteinExistence type="predicted"/>
<dbReference type="Ensembl" id="ENSECAT00000087839.1">
    <property type="protein sequence ID" value="ENSECAP00000082300.1"/>
    <property type="gene ID" value="ENSECAG00000056306.1"/>
</dbReference>
<dbReference type="AlphaFoldDB" id="A0A9L0T5D1"/>
<reference evidence="1 2" key="1">
    <citation type="journal article" date="2009" name="Science">
        <title>Genome sequence, comparative analysis, and population genetics of the domestic horse.</title>
        <authorList>
            <consortium name="Broad Institute Genome Sequencing Platform"/>
            <consortium name="Broad Institute Whole Genome Assembly Team"/>
            <person name="Wade C.M."/>
            <person name="Giulotto E."/>
            <person name="Sigurdsson S."/>
            <person name="Zoli M."/>
            <person name="Gnerre S."/>
            <person name="Imsland F."/>
            <person name="Lear T.L."/>
            <person name="Adelson D.L."/>
            <person name="Bailey E."/>
            <person name="Bellone R.R."/>
            <person name="Bloecker H."/>
            <person name="Distl O."/>
            <person name="Edgar R.C."/>
            <person name="Garber M."/>
            <person name="Leeb T."/>
            <person name="Mauceli E."/>
            <person name="MacLeod J.N."/>
            <person name="Penedo M.C.T."/>
            <person name="Raison J.M."/>
            <person name="Sharpe T."/>
            <person name="Vogel J."/>
            <person name="Andersson L."/>
            <person name="Antczak D.F."/>
            <person name="Biagi T."/>
            <person name="Binns M.M."/>
            <person name="Chowdhary B.P."/>
            <person name="Coleman S.J."/>
            <person name="Della Valle G."/>
            <person name="Fryc S."/>
            <person name="Guerin G."/>
            <person name="Hasegawa T."/>
            <person name="Hill E.W."/>
            <person name="Jurka J."/>
            <person name="Kiialainen A."/>
            <person name="Lindgren G."/>
            <person name="Liu J."/>
            <person name="Magnani E."/>
            <person name="Mickelson J.R."/>
            <person name="Murray J."/>
            <person name="Nergadze S.G."/>
            <person name="Onofrio R."/>
            <person name="Pedroni S."/>
            <person name="Piras M.F."/>
            <person name="Raudsepp T."/>
            <person name="Rocchi M."/>
            <person name="Roeed K.H."/>
            <person name="Ryder O.A."/>
            <person name="Searle S."/>
            <person name="Skow L."/>
            <person name="Swinburne J.E."/>
            <person name="Syvaenen A.C."/>
            <person name="Tozaki T."/>
            <person name="Valberg S.J."/>
            <person name="Vaudin M."/>
            <person name="White J.R."/>
            <person name="Zody M.C."/>
            <person name="Lander E.S."/>
            <person name="Lindblad-Toh K."/>
        </authorList>
    </citation>
    <scope>NUCLEOTIDE SEQUENCE [LARGE SCALE GENOMIC DNA]</scope>
    <source>
        <strain evidence="1 2">Thoroughbred</strain>
    </source>
</reference>
<protein>
    <submittedName>
        <fullName evidence="1">Uncharacterized protein</fullName>
    </submittedName>
</protein>